<keyword evidence="6" id="KW-0119">Carbohydrate metabolism</keyword>
<evidence type="ECO:0000256" key="1">
    <source>
        <dbReference type="ARBA" id="ARBA00004496"/>
    </source>
</evidence>
<dbReference type="NCBIfam" id="TIGR01662">
    <property type="entry name" value="HAD-SF-IIIA"/>
    <property type="match status" value="1"/>
</dbReference>
<dbReference type="PANTHER" id="PTHR42891:SF1">
    <property type="entry name" value="D-GLYCERO-BETA-D-MANNO-HEPTOSE-1,7-BISPHOSPHATE 7-PHOSPHATASE"/>
    <property type="match status" value="1"/>
</dbReference>
<dbReference type="EMBL" id="CP000527">
    <property type="protein sequence ID" value="ABM28956.1"/>
    <property type="molecule type" value="Genomic_DNA"/>
</dbReference>
<evidence type="ECO:0000256" key="3">
    <source>
        <dbReference type="ARBA" id="ARBA00022490"/>
    </source>
</evidence>
<dbReference type="NCBIfam" id="TIGR01656">
    <property type="entry name" value="Histidinol-ppas"/>
    <property type="match status" value="1"/>
</dbReference>
<evidence type="ECO:0000256" key="2">
    <source>
        <dbReference type="ARBA" id="ARBA00005628"/>
    </source>
</evidence>
<dbReference type="InterPro" id="IPR004446">
    <property type="entry name" value="Heptose_bisP_phosphatase"/>
</dbReference>
<dbReference type="InterPro" id="IPR006549">
    <property type="entry name" value="HAD-SF_hydro_IIIA"/>
</dbReference>
<keyword evidence="4" id="KW-0479">Metal-binding</keyword>
<dbReference type="HOGENOM" id="CLU_085077_2_1_7"/>
<dbReference type="Proteomes" id="UP000009173">
    <property type="component" value="Chromosome"/>
</dbReference>
<dbReference type="InterPro" id="IPR006543">
    <property type="entry name" value="Histidinol-phos"/>
</dbReference>
<dbReference type="KEGG" id="dvl:Dvul_1940"/>
<dbReference type="Gene3D" id="3.40.50.1000">
    <property type="entry name" value="HAD superfamily/HAD-like"/>
    <property type="match status" value="1"/>
</dbReference>
<protein>
    <recommendedName>
        <fullName evidence="7">D,D-heptose 1,7-bisphosphate phosphatase</fullName>
    </recommendedName>
</protein>
<dbReference type="Pfam" id="PF13242">
    <property type="entry name" value="Hydrolase_like"/>
    <property type="match status" value="1"/>
</dbReference>
<dbReference type="GO" id="GO:0016791">
    <property type="term" value="F:phosphatase activity"/>
    <property type="evidence" value="ECO:0007669"/>
    <property type="project" value="InterPro"/>
</dbReference>
<evidence type="ECO:0000256" key="7">
    <source>
        <dbReference type="ARBA" id="ARBA00031828"/>
    </source>
</evidence>
<sequence>MALRNLLLDRDGTVIEDRHYLSDPEGVTLLPGVGPALGRLSRAGLRLFLVTNQSGIGRGYFTVPDYEACQARLAALLAPYGVTFVDVACCPHAPDEECSCRKPGTGMWDMLQNRHGLVAGETAMVGDKLDDVLFARNAGLAAAILVLTGKGARAAGSIGLSVPAGGTCLDVAPSGGDASGRPDVVACDLVAAADWLLAVSARRSAPSLEELC</sequence>
<organism evidence="8 9">
    <name type="scientific">Nitratidesulfovibrio vulgaris (strain DP4)</name>
    <name type="common">Desulfovibrio vulgaris</name>
    <dbReference type="NCBI Taxonomy" id="391774"/>
    <lineage>
        <taxon>Bacteria</taxon>
        <taxon>Pseudomonadati</taxon>
        <taxon>Thermodesulfobacteriota</taxon>
        <taxon>Desulfovibrionia</taxon>
        <taxon>Desulfovibrionales</taxon>
        <taxon>Desulfovibrionaceae</taxon>
        <taxon>Nitratidesulfovibrio</taxon>
    </lineage>
</organism>
<dbReference type="GO" id="GO:0046872">
    <property type="term" value="F:metal ion binding"/>
    <property type="evidence" value="ECO:0007669"/>
    <property type="project" value="UniProtKB-KW"/>
</dbReference>
<gene>
    <name evidence="8" type="ordered locus">Dvul_1940</name>
</gene>
<dbReference type="GO" id="GO:0005975">
    <property type="term" value="P:carbohydrate metabolic process"/>
    <property type="evidence" value="ECO:0007669"/>
    <property type="project" value="InterPro"/>
</dbReference>
<keyword evidence="3" id="KW-0963">Cytoplasm</keyword>
<evidence type="ECO:0000256" key="4">
    <source>
        <dbReference type="ARBA" id="ARBA00022723"/>
    </source>
</evidence>
<comment type="similarity">
    <text evidence="2">Belongs to the GmhB family.</text>
</comment>
<dbReference type="CDD" id="cd07503">
    <property type="entry name" value="HAD_HisB-N"/>
    <property type="match status" value="1"/>
</dbReference>
<dbReference type="InterPro" id="IPR036412">
    <property type="entry name" value="HAD-like_sf"/>
</dbReference>
<proteinExistence type="inferred from homology"/>
<dbReference type="SUPFAM" id="SSF56784">
    <property type="entry name" value="HAD-like"/>
    <property type="match status" value="1"/>
</dbReference>
<reference evidence="9" key="1">
    <citation type="journal article" date="2009" name="Environ. Microbiol.">
        <title>Contribution of mobile genetic elements to Desulfovibrio vulgaris genome plasticity.</title>
        <authorList>
            <person name="Walker C.B."/>
            <person name="Stolyar S."/>
            <person name="Chivian D."/>
            <person name="Pinel N."/>
            <person name="Gabster J.A."/>
            <person name="Dehal P.S."/>
            <person name="He Z."/>
            <person name="Yang Z.K."/>
            <person name="Yen H.C."/>
            <person name="Zhou J."/>
            <person name="Wall J.D."/>
            <person name="Hazen T.C."/>
            <person name="Arkin A.P."/>
            <person name="Stahl D.A."/>
        </authorList>
    </citation>
    <scope>NUCLEOTIDE SEQUENCE [LARGE SCALE GENOMIC DNA]</scope>
    <source>
        <strain evidence="9">DP4</strain>
    </source>
</reference>
<dbReference type="PANTHER" id="PTHR42891">
    <property type="entry name" value="D-GLYCERO-BETA-D-MANNO-HEPTOSE-1,7-BISPHOSPHATE 7-PHOSPHATASE"/>
    <property type="match status" value="1"/>
</dbReference>
<dbReference type="GO" id="GO:0005737">
    <property type="term" value="C:cytoplasm"/>
    <property type="evidence" value="ECO:0007669"/>
    <property type="project" value="UniProtKB-SubCell"/>
</dbReference>
<dbReference type="AlphaFoldDB" id="A0A0H3A9J5"/>
<accession>A0A0H3A9J5</accession>
<dbReference type="RefSeq" id="WP_011792561.1">
    <property type="nucleotide sequence ID" value="NC_008751.1"/>
</dbReference>
<evidence type="ECO:0000256" key="6">
    <source>
        <dbReference type="ARBA" id="ARBA00023277"/>
    </source>
</evidence>
<evidence type="ECO:0000313" key="8">
    <source>
        <dbReference type="EMBL" id="ABM28956.1"/>
    </source>
</evidence>
<evidence type="ECO:0000256" key="5">
    <source>
        <dbReference type="ARBA" id="ARBA00022801"/>
    </source>
</evidence>
<name>A0A0H3A9J5_NITV4</name>
<comment type="subcellular location">
    <subcellularLocation>
        <location evidence="1">Cytoplasm</location>
    </subcellularLocation>
</comment>
<dbReference type="InterPro" id="IPR023214">
    <property type="entry name" value="HAD_sf"/>
</dbReference>
<evidence type="ECO:0000313" key="9">
    <source>
        <dbReference type="Proteomes" id="UP000009173"/>
    </source>
</evidence>
<keyword evidence="5" id="KW-0378">Hydrolase</keyword>